<gene>
    <name evidence="1" type="ORF">DSO57_1023975</name>
</gene>
<name>A0ACC2RTT2_9FUNG</name>
<protein>
    <submittedName>
        <fullName evidence="1">Uncharacterized protein</fullName>
    </submittedName>
</protein>
<evidence type="ECO:0000313" key="2">
    <source>
        <dbReference type="Proteomes" id="UP001165960"/>
    </source>
</evidence>
<dbReference type="EMBL" id="QTSX02006517">
    <property type="protein sequence ID" value="KAJ9053462.1"/>
    <property type="molecule type" value="Genomic_DNA"/>
</dbReference>
<evidence type="ECO:0000313" key="1">
    <source>
        <dbReference type="EMBL" id="KAJ9053462.1"/>
    </source>
</evidence>
<accession>A0ACC2RTT2</accession>
<proteinExistence type="predicted"/>
<comment type="caution">
    <text evidence="1">The sequence shown here is derived from an EMBL/GenBank/DDBJ whole genome shotgun (WGS) entry which is preliminary data.</text>
</comment>
<dbReference type="Proteomes" id="UP001165960">
    <property type="component" value="Unassembled WGS sequence"/>
</dbReference>
<organism evidence="1 2">
    <name type="scientific">Entomophthora muscae</name>
    <dbReference type="NCBI Taxonomy" id="34485"/>
    <lineage>
        <taxon>Eukaryota</taxon>
        <taxon>Fungi</taxon>
        <taxon>Fungi incertae sedis</taxon>
        <taxon>Zoopagomycota</taxon>
        <taxon>Entomophthoromycotina</taxon>
        <taxon>Entomophthoromycetes</taxon>
        <taxon>Entomophthorales</taxon>
        <taxon>Entomophthoraceae</taxon>
        <taxon>Entomophthora</taxon>
    </lineage>
</organism>
<reference evidence="1" key="1">
    <citation type="submission" date="2022-04" db="EMBL/GenBank/DDBJ databases">
        <title>Genome of the entomopathogenic fungus Entomophthora muscae.</title>
        <authorList>
            <person name="Elya C."/>
            <person name="Lovett B.R."/>
            <person name="Lee E."/>
            <person name="Macias A.M."/>
            <person name="Hajek A.E."/>
            <person name="De Bivort B.L."/>
            <person name="Kasson M.T."/>
            <person name="De Fine Licht H.H."/>
            <person name="Stajich J.E."/>
        </authorList>
    </citation>
    <scope>NUCLEOTIDE SEQUENCE</scope>
    <source>
        <strain evidence="1">Berkeley</strain>
    </source>
</reference>
<keyword evidence="2" id="KW-1185">Reference proteome</keyword>
<sequence>MGKKDKSINPADAHRRAQHKKEVKKNKLERKKLRDQLLLQKDPTKIAADIAKYTRLDEEGRLDAAGKQKLQRLIAGKQKIEEARKEETKTSKSAEESSKLPKDPTRSVHYHPTLNPYGIPPPGQAYQEIEGSNDRFENQDENGSKNEGSENSSQSDSDSLSDSEDSDKNEVVSDTGIELPDEGPESTLKNSDNIGEKDESNGDILIQSNSCSNAKRI</sequence>